<proteinExistence type="predicted"/>
<name>A0A382G2F1_9ZZZZ</name>
<protein>
    <submittedName>
        <fullName evidence="1">Uncharacterized protein</fullName>
    </submittedName>
</protein>
<dbReference type="EMBL" id="UINC01053030">
    <property type="protein sequence ID" value="SVB69059.1"/>
    <property type="molecule type" value="Genomic_DNA"/>
</dbReference>
<sequence length="63" mass="6907">MSSLVIVLFPEPGGPVIPMRMALDAFSCRSAKNHSVMGSSFSMRVIALEIFSVSFERIPEMSD</sequence>
<reference evidence="1" key="1">
    <citation type="submission" date="2018-05" db="EMBL/GenBank/DDBJ databases">
        <authorList>
            <person name="Lanie J.A."/>
            <person name="Ng W.-L."/>
            <person name="Kazmierczak K.M."/>
            <person name="Andrzejewski T.M."/>
            <person name="Davidsen T.M."/>
            <person name="Wayne K.J."/>
            <person name="Tettelin H."/>
            <person name="Glass J.I."/>
            <person name="Rusch D."/>
            <person name="Podicherti R."/>
            <person name="Tsui H.-C.T."/>
            <person name="Winkler M.E."/>
        </authorList>
    </citation>
    <scope>NUCLEOTIDE SEQUENCE</scope>
</reference>
<gene>
    <name evidence="1" type="ORF">METZ01_LOCUS221913</name>
</gene>
<organism evidence="1">
    <name type="scientific">marine metagenome</name>
    <dbReference type="NCBI Taxonomy" id="408172"/>
    <lineage>
        <taxon>unclassified sequences</taxon>
        <taxon>metagenomes</taxon>
        <taxon>ecological metagenomes</taxon>
    </lineage>
</organism>
<accession>A0A382G2F1</accession>
<evidence type="ECO:0000313" key="1">
    <source>
        <dbReference type="EMBL" id="SVB69059.1"/>
    </source>
</evidence>
<dbReference type="AlphaFoldDB" id="A0A382G2F1"/>